<evidence type="ECO:0000313" key="2">
    <source>
        <dbReference type="EMBL" id="KAK3222745.1"/>
    </source>
</evidence>
<evidence type="ECO:0000313" key="3">
    <source>
        <dbReference type="Proteomes" id="UP001281410"/>
    </source>
</evidence>
<gene>
    <name evidence="2" type="ORF">Dsin_009770</name>
</gene>
<accession>A0AAE0EDS8</accession>
<feature type="compositionally biased region" description="Basic residues" evidence="1">
    <location>
        <begin position="218"/>
        <end position="234"/>
    </location>
</feature>
<proteinExistence type="predicted"/>
<comment type="caution">
    <text evidence="2">The sequence shown here is derived from an EMBL/GenBank/DDBJ whole genome shotgun (WGS) entry which is preliminary data.</text>
</comment>
<protein>
    <recommendedName>
        <fullName evidence="4">Ubiquitin-like protease family profile domain-containing protein</fullName>
    </recommendedName>
</protein>
<evidence type="ECO:0008006" key="4">
    <source>
        <dbReference type="Google" id="ProtNLM"/>
    </source>
</evidence>
<feature type="region of interest" description="Disordered" evidence="1">
    <location>
        <begin position="209"/>
        <end position="236"/>
    </location>
</feature>
<dbReference type="InterPro" id="IPR038765">
    <property type="entry name" value="Papain-like_cys_pep_sf"/>
</dbReference>
<dbReference type="EMBL" id="JANJYJ010000003">
    <property type="protein sequence ID" value="KAK3222745.1"/>
    <property type="molecule type" value="Genomic_DNA"/>
</dbReference>
<dbReference type="SUPFAM" id="SSF54001">
    <property type="entry name" value="Cysteine proteinases"/>
    <property type="match status" value="1"/>
</dbReference>
<evidence type="ECO:0000256" key="1">
    <source>
        <dbReference type="SAM" id="MobiDB-lite"/>
    </source>
</evidence>
<keyword evidence="3" id="KW-1185">Reference proteome</keyword>
<feature type="compositionally biased region" description="Pro residues" evidence="1">
    <location>
        <begin position="111"/>
        <end position="123"/>
    </location>
</feature>
<dbReference type="Proteomes" id="UP001281410">
    <property type="component" value="Unassembled WGS sequence"/>
</dbReference>
<name>A0AAE0EDS8_9ROSI</name>
<sequence length="386" mass="44021">MKNWSSWCLSSLCEGIEKFKINQQVQWEPPIVDKALIPIVCWTNVKIKKCVFRLHTEGGVGSNQVTLKIELDDIRSKVNFLYAKFSSAEDKNLDKDLPNINSHHNYINHTPPNPPPHPPPPGSRPHYTLGIQHPIVEVSSNDTRSLPQHQQTISKSIPSWMKAPIEPTLEEGNAHDLPMEDQPTNDPYHVPPVRTIPSLLDEDTFYDDTLEQESQSSNKRRFINTRSTSKRKPSRYPISPYIAGPILASTKYRYGPFRIGIPLNTFDEQLINYIFAKDLPSSEVIVDLGHLRVTRKNGDQNSLKKSLSKLRESYMYDLRRCEKMQSLDIVLADEIVVAFPTTFSFTTFKMSYAKAPEQPNGFDCGLLLCMFMDDNYPTPLQMKSLG</sequence>
<feature type="region of interest" description="Disordered" evidence="1">
    <location>
        <begin position="99"/>
        <end position="128"/>
    </location>
</feature>
<organism evidence="2 3">
    <name type="scientific">Dipteronia sinensis</name>
    <dbReference type="NCBI Taxonomy" id="43782"/>
    <lineage>
        <taxon>Eukaryota</taxon>
        <taxon>Viridiplantae</taxon>
        <taxon>Streptophyta</taxon>
        <taxon>Embryophyta</taxon>
        <taxon>Tracheophyta</taxon>
        <taxon>Spermatophyta</taxon>
        <taxon>Magnoliopsida</taxon>
        <taxon>eudicotyledons</taxon>
        <taxon>Gunneridae</taxon>
        <taxon>Pentapetalae</taxon>
        <taxon>rosids</taxon>
        <taxon>malvids</taxon>
        <taxon>Sapindales</taxon>
        <taxon>Sapindaceae</taxon>
        <taxon>Hippocastanoideae</taxon>
        <taxon>Acereae</taxon>
        <taxon>Dipteronia</taxon>
    </lineage>
</organism>
<dbReference type="AlphaFoldDB" id="A0AAE0EDS8"/>
<reference evidence="2" key="1">
    <citation type="journal article" date="2023" name="Plant J.">
        <title>Genome sequences and population genomics provide insights into the demographic history, inbreeding, and mutation load of two 'living fossil' tree species of Dipteronia.</title>
        <authorList>
            <person name="Feng Y."/>
            <person name="Comes H.P."/>
            <person name="Chen J."/>
            <person name="Zhu S."/>
            <person name="Lu R."/>
            <person name="Zhang X."/>
            <person name="Li P."/>
            <person name="Qiu J."/>
            <person name="Olsen K.M."/>
            <person name="Qiu Y."/>
        </authorList>
    </citation>
    <scope>NUCLEOTIDE SEQUENCE</scope>
    <source>
        <strain evidence="2">NBL</strain>
    </source>
</reference>